<organism evidence="1 2">
    <name type="scientific">Candidatus Berkelbacteria bacterium CG10_big_fil_rev_8_21_14_0_10_43_13</name>
    <dbReference type="NCBI Taxonomy" id="1974514"/>
    <lineage>
        <taxon>Bacteria</taxon>
        <taxon>Candidatus Berkelbacteria</taxon>
    </lineage>
</organism>
<accession>A0A2H0W701</accession>
<sequence length="145" mass="16127">MINTTADEAVFVFVLRFGFENLSRKNQNKRGCTMLGPQETLLCLQDTLGITLSIVVHLSWEQSGKVWPALFEFNLDGGSEVVGCCHNGSTTKSGATLTISADELRIRHQDSCQTLVLVPEGDRWVLKSQSGAVCTYQIVRVFMWE</sequence>
<dbReference type="EMBL" id="PEZW01000009">
    <property type="protein sequence ID" value="PIS07865.1"/>
    <property type="molecule type" value="Genomic_DNA"/>
</dbReference>
<dbReference type="Proteomes" id="UP000231382">
    <property type="component" value="Unassembled WGS sequence"/>
</dbReference>
<reference evidence="2" key="1">
    <citation type="submission" date="2017-09" db="EMBL/GenBank/DDBJ databases">
        <title>Depth-based differentiation of microbial function through sediment-hosted aquifers and enrichment of novel symbionts in the deep terrestrial subsurface.</title>
        <authorList>
            <person name="Probst A.J."/>
            <person name="Ladd B."/>
            <person name="Jarett J.K."/>
            <person name="Geller-Mcgrath D.E."/>
            <person name="Sieber C.M.K."/>
            <person name="Emerson J.B."/>
            <person name="Anantharaman K."/>
            <person name="Thomas B.C."/>
            <person name="Malmstrom R."/>
            <person name="Stieglmeier M."/>
            <person name="Klingl A."/>
            <person name="Woyke T."/>
            <person name="Ryan C.M."/>
            <person name="Banfield J.F."/>
        </authorList>
    </citation>
    <scope>NUCLEOTIDE SEQUENCE [LARGE SCALE GENOMIC DNA]</scope>
</reference>
<evidence type="ECO:0000313" key="2">
    <source>
        <dbReference type="Proteomes" id="UP000231382"/>
    </source>
</evidence>
<comment type="caution">
    <text evidence="1">The sequence shown here is derived from an EMBL/GenBank/DDBJ whole genome shotgun (WGS) entry which is preliminary data.</text>
</comment>
<gene>
    <name evidence="1" type="ORF">COT78_01370</name>
</gene>
<dbReference type="AlphaFoldDB" id="A0A2H0W701"/>
<protein>
    <submittedName>
        <fullName evidence="1">Uncharacterized protein</fullName>
    </submittedName>
</protein>
<evidence type="ECO:0000313" key="1">
    <source>
        <dbReference type="EMBL" id="PIS07865.1"/>
    </source>
</evidence>
<proteinExistence type="predicted"/>
<name>A0A2H0W701_9BACT</name>